<sequence>MELRETRGRSGVRGFLSSWRSRLLHKGCKPRIEIRGGRNDVTLPAWPNSRDPTTSLRPQRLVPLGTFLRDRGVLGSRACDTIESPTGVGEQARPGAPNSA</sequence>
<accession>A0AA38MDU5</accession>
<name>A0AA38MDU5_9CUCU</name>
<feature type="region of interest" description="Disordered" evidence="1">
    <location>
        <begin position="81"/>
        <end position="100"/>
    </location>
</feature>
<proteinExistence type="predicted"/>
<keyword evidence="3" id="KW-1185">Reference proteome</keyword>
<dbReference type="EMBL" id="JALNTZ010000005">
    <property type="protein sequence ID" value="KAJ3652461.1"/>
    <property type="molecule type" value="Genomic_DNA"/>
</dbReference>
<dbReference type="Proteomes" id="UP001168821">
    <property type="component" value="Unassembled WGS sequence"/>
</dbReference>
<evidence type="ECO:0000313" key="3">
    <source>
        <dbReference type="Proteomes" id="UP001168821"/>
    </source>
</evidence>
<dbReference type="AlphaFoldDB" id="A0AA38MDU5"/>
<comment type="caution">
    <text evidence="2">The sequence shown here is derived from an EMBL/GenBank/DDBJ whole genome shotgun (WGS) entry which is preliminary data.</text>
</comment>
<evidence type="ECO:0000256" key="1">
    <source>
        <dbReference type="SAM" id="MobiDB-lite"/>
    </source>
</evidence>
<evidence type="ECO:0000313" key="2">
    <source>
        <dbReference type="EMBL" id="KAJ3652461.1"/>
    </source>
</evidence>
<gene>
    <name evidence="2" type="ORF">Zmor_018422</name>
</gene>
<feature type="region of interest" description="Disordered" evidence="1">
    <location>
        <begin position="38"/>
        <end position="57"/>
    </location>
</feature>
<reference evidence="2" key="1">
    <citation type="journal article" date="2023" name="G3 (Bethesda)">
        <title>Whole genome assemblies of Zophobas morio and Tenebrio molitor.</title>
        <authorList>
            <person name="Kaur S."/>
            <person name="Stinson S.A."/>
            <person name="diCenzo G.C."/>
        </authorList>
    </citation>
    <scope>NUCLEOTIDE SEQUENCE</scope>
    <source>
        <strain evidence="2">QUZm001</strain>
    </source>
</reference>
<protein>
    <submittedName>
        <fullName evidence="2">Uncharacterized protein</fullName>
    </submittedName>
</protein>
<organism evidence="2 3">
    <name type="scientific">Zophobas morio</name>
    <dbReference type="NCBI Taxonomy" id="2755281"/>
    <lineage>
        <taxon>Eukaryota</taxon>
        <taxon>Metazoa</taxon>
        <taxon>Ecdysozoa</taxon>
        <taxon>Arthropoda</taxon>
        <taxon>Hexapoda</taxon>
        <taxon>Insecta</taxon>
        <taxon>Pterygota</taxon>
        <taxon>Neoptera</taxon>
        <taxon>Endopterygota</taxon>
        <taxon>Coleoptera</taxon>
        <taxon>Polyphaga</taxon>
        <taxon>Cucujiformia</taxon>
        <taxon>Tenebrionidae</taxon>
        <taxon>Zophobas</taxon>
    </lineage>
</organism>